<name>A0A2P1JRB5_9CAUD</name>
<accession>A0A2P1JRB5</accession>
<evidence type="ECO:0000313" key="2">
    <source>
        <dbReference type="Proteomes" id="UP000241634"/>
    </source>
</evidence>
<dbReference type="KEGG" id="vg:60335269"/>
<dbReference type="Proteomes" id="UP000241634">
    <property type="component" value="Segment"/>
</dbReference>
<dbReference type="GeneID" id="60335269"/>
<dbReference type="InterPro" id="IPR056982">
    <property type="entry name" value="Phage_ProQ_C-like"/>
</dbReference>
<keyword evidence="2" id="KW-1185">Reference proteome</keyword>
<reference evidence="2" key="1">
    <citation type="submission" date="2018-02" db="EMBL/GenBank/DDBJ databases">
        <authorList>
            <person name="Cohen D.B."/>
            <person name="Kent A.D."/>
        </authorList>
    </citation>
    <scope>NUCLEOTIDE SEQUENCE [LARGE SCALE GENOMIC DNA]</scope>
</reference>
<evidence type="ECO:0000313" key="1">
    <source>
        <dbReference type="EMBL" id="AVO21689.1"/>
    </source>
</evidence>
<organism evidence="1 2">
    <name type="scientific">Mycobacterium phage MooMoo</name>
    <dbReference type="NCBI Taxonomy" id="2108127"/>
    <lineage>
        <taxon>Viruses</taxon>
        <taxon>Duplodnaviria</taxon>
        <taxon>Heunggongvirae</taxon>
        <taxon>Uroviricota</taxon>
        <taxon>Caudoviricetes</taxon>
        <taxon>Gracegardnervirinae</taxon>
        <taxon>Moomoovirus</taxon>
        <taxon>Moomoovirus moomoo</taxon>
    </lineage>
</organism>
<gene>
    <name evidence="1" type="primary">84</name>
    <name evidence="1" type="ORF">SEA_MOOMOO_84</name>
</gene>
<protein>
    <submittedName>
        <fullName evidence="1">Uncharacterized protein</fullName>
    </submittedName>
</protein>
<dbReference type="EMBL" id="MH001449">
    <property type="protein sequence ID" value="AVO21689.1"/>
    <property type="molecule type" value="Genomic_DNA"/>
</dbReference>
<dbReference type="RefSeq" id="YP_009963685.1">
    <property type="nucleotide sequence ID" value="NC_051721.1"/>
</dbReference>
<dbReference type="Pfam" id="PF24203">
    <property type="entry name" value="Phage_ProQ_C_like"/>
    <property type="match status" value="1"/>
</dbReference>
<proteinExistence type="predicted"/>
<sequence length="110" mass="12243">MSKFEVGQAVLFKDPRGGTEKKTIVRVGRKWVYIEQYGYELAFDAKTGWQKSGGGKIYTPEMKADADRRAAALQELRRIGIEFGFGGAERRLSTGTLEAMLAAIPESERP</sequence>